<feature type="domain" description="RNA polymerase sigma-70 region 2" evidence="6">
    <location>
        <begin position="6"/>
        <end position="71"/>
    </location>
</feature>
<keyword evidence="3" id="KW-0805">Transcription regulation</keyword>
<evidence type="ECO:0000259" key="7">
    <source>
        <dbReference type="Pfam" id="PF08281"/>
    </source>
</evidence>
<dbReference type="Gene3D" id="3.10.450.50">
    <property type="match status" value="1"/>
</dbReference>
<protein>
    <submittedName>
        <fullName evidence="8">RNA polymerase sigma-70 factor</fullName>
    </submittedName>
</protein>
<dbReference type="Proteomes" id="UP000475214">
    <property type="component" value="Unassembled WGS sequence"/>
</dbReference>
<dbReference type="EMBL" id="JAAGOA010000007">
    <property type="protein sequence ID" value="NEE00951.1"/>
    <property type="molecule type" value="Genomic_DNA"/>
</dbReference>
<evidence type="ECO:0000313" key="9">
    <source>
        <dbReference type="Proteomes" id="UP000475214"/>
    </source>
</evidence>
<dbReference type="Gene3D" id="1.10.1740.10">
    <property type="match status" value="1"/>
</dbReference>
<dbReference type="GO" id="GO:0006352">
    <property type="term" value="P:DNA-templated transcription initiation"/>
    <property type="evidence" value="ECO:0007669"/>
    <property type="project" value="InterPro"/>
</dbReference>
<dbReference type="Pfam" id="PF08281">
    <property type="entry name" value="Sigma70_r4_2"/>
    <property type="match status" value="1"/>
</dbReference>
<dbReference type="GO" id="GO:0003677">
    <property type="term" value="F:DNA binding"/>
    <property type="evidence" value="ECO:0007669"/>
    <property type="project" value="InterPro"/>
</dbReference>
<dbReference type="InterPro" id="IPR014303">
    <property type="entry name" value="RNA_pol_sigma-70_ECF"/>
</dbReference>
<dbReference type="GO" id="GO:0016987">
    <property type="term" value="F:sigma factor activity"/>
    <property type="evidence" value="ECO:0007669"/>
    <property type="project" value="UniProtKB-KW"/>
</dbReference>
<dbReference type="NCBIfam" id="TIGR02957">
    <property type="entry name" value="SigX4"/>
    <property type="match status" value="1"/>
</dbReference>
<evidence type="ECO:0000256" key="5">
    <source>
        <dbReference type="ARBA" id="ARBA00023163"/>
    </source>
</evidence>
<dbReference type="InterPro" id="IPR032710">
    <property type="entry name" value="NTF2-like_dom_sf"/>
</dbReference>
<dbReference type="InterPro" id="IPR014284">
    <property type="entry name" value="RNA_pol_sigma-70_dom"/>
</dbReference>
<evidence type="ECO:0000256" key="4">
    <source>
        <dbReference type="ARBA" id="ARBA00023082"/>
    </source>
</evidence>
<evidence type="ECO:0000256" key="2">
    <source>
        <dbReference type="ARBA" id="ARBA00011344"/>
    </source>
</evidence>
<comment type="subunit">
    <text evidence="2">Interacts transiently with the RNA polymerase catalytic core formed by RpoA, RpoB, RpoC and RpoZ (2 alpha, 1 beta, 1 beta' and 1 omega subunit) to form the RNA polymerase holoenzyme that can initiate transcription.</text>
</comment>
<evidence type="ECO:0000256" key="3">
    <source>
        <dbReference type="ARBA" id="ARBA00023015"/>
    </source>
</evidence>
<dbReference type="InterPro" id="IPR013249">
    <property type="entry name" value="RNA_pol_sigma70_r4_t2"/>
</dbReference>
<organism evidence="8 9">
    <name type="scientific">Phytoactinopolyspora halotolerans</name>
    <dbReference type="NCBI Taxonomy" id="1981512"/>
    <lineage>
        <taxon>Bacteria</taxon>
        <taxon>Bacillati</taxon>
        <taxon>Actinomycetota</taxon>
        <taxon>Actinomycetes</taxon>
        <taxon>Jiangellales</taxon>
        <taxon>Jiangellaceae</taxon>
        <taxon>Phytoactinopolyspora</taxon>
    </lineage>
</organism>
<reference evidence="8 9" key="1">
    <citation type="submission" date="2020-02" db="EMBL/GenBank/DDBJ databases">
        <authorList>
            <person name="Li X.-J."/>
            <person name="Han X.-M."/>
        </authorList>
    </citation>
    <scope>NUCLEOTIDE SEQUENCE [LARGE SCALE GENOMIC DNA]</scope>
    <source>
        <strain evidence="8 9">CCTCC AB 2017055</strain>
    </source>
</reference>
<accession>A0A6L9S8C2</accession>
<name>A0A6L9S8C2_9ACTN</name>
<keyword evidence="9" id="KW-1185">Reference proteome</keyword>
<dbReference type="PANTHER" id="PTHR30173:SF36">
    <property type="entry name" value="ECF RNA POLYMERASE SIGMA FACTOR SIGJ"/>
    <property type="match status" value="1"/>
</dbReference>
<evidence type="ECO:0000259" key="6">
    <source>
        <dbReference type="Pfam" id="PF04542"/>
    </source>
</evidence>
<evidence type="ECO:0000313" key="8">
    <source>
        <dbReference type="EMBL" id="NEE00951.1"/>
    </source>
</evidence>
<dbReference type="PANTHER" id="PTHR30173">
    <property type="entry name" value="SIGMA 19 FACTOR"/>
    <property type="match status" value="1"/>
</dbReference>
<dbReference type="InterPro" id="IPR052704">
    <property type="entry name" value="ECF_Sigma-70_Domain"/>
</dbReference>
<dbReference type="InterPro" id="IPR036388">
    <property type="entry name" value="WH-like_DNA-bd_sf"/>
</dbReference>
<dbReference type="InterPro" id="IPR007627">
    <property type="entry name" value="RNA_pol_sigma70_r2"/>
</dbReference>
<proteinExistence type="inferred from homology"/>
<comment type="similarity">
    <text evidence="1">Belongs to the sigma-70 factor family. ECF subfamily.</text>
</comment>
<sequence>MSDDVFSQHRATLIGVAYRILGSLADAEDVVQDAWLRWHSAMRRQVDVEDHRAYLIQIVTRLALDHLRSARVRRENYVGPWLPEPVQGQVTGGAVRDAVDADPAHEAERRDTASFGLLVVLETLSPLERAVFVLREAFDLPFADIATILDRSEEAVRQLARRSRAHVAERRARYDADPARHRTVIEQFMTATTSGDVAELLRLLAPDVTITVDTDGKVRGIPQPVHTADKVARFLGGAATRIPEGMVVTYETINGMPGAIAWSDGKPITVMSVELADGKVAEVYWIANPDKLARLAQTTPDSRSARTSTSS</sequence>
<dbReference type="SUPFAM" id="SSF88659">
    <property type="entry name" value="Sigma3 and sigma4 domains of RNA polymerase sigma factors"/>
    <property type="match status" value="1"/>
</dbReference>
<dbReference type="InterPro" id="IPR013324">
    <property type="entry name" value="RNA_pol_sigma_r3/r4-like"/>
</dbReference>
<dbReference type="NCBIfam" id="NF007214">
    <property type="entry name" value="PRK09636.1"/>
    <property type="match status" value="1"/>
</dbReference>
<gene>
    <name evidence="8" type="ORF">G1H10_12315</name>
</gene>
<comment type="caution">
    <text evidence="8">The sequence shown here is derived from an EMBL/GenBank/DDBJ whole genome shotgun (WGS) entry which is preliminary data.</text>
</comment>
<keyword evidence="5" id="KW-0804">Transcription</keyword>
<feature type="domain" description="RNA polymerase sigma factor 70 region 4 type 2" evidence="7">
    <location>
        <begin position="118"/>
        <end position="166"/>
    </location>
</feature>
<dbReference type="RefSeq" id="WP_163737617.1">
    <property type="nucleotide sequence ID" value="NZ_JAAGOA010000007.1"/>
</dbReference>
<evidence type="ECO:0000256" key="1">
    <source>
        <dbReference type="ARBA" id="ARBA00010641"/>
    </source>
</evidence>
<keyword evidence="4" id="KW-0731">Sigma factor</keyword>
<dbReference type="AlphaFoldDB" id="A0A6L9S8C2"/>
<dbReference type="SUPFAM" id="SSF88946">
    <property type="entry name" value="Sigma2 domain of RNA polymerase sigma factors"/>
    <property type="match status" value="1"/>
</dbReference>
<dbReference type="NCBIfam" id="TIGR02937">
    <property type="entry name" value="sigma70-ECF"/>
    <property type="match status" value="1"/>
</dbReference>
<dbReference type="Pfam" id="PF04542">
    <property type="entry name" value="Sigma70_r2"/>
    <property type="match status" value="1"/>
</dbReference>
<dbReference type="InterPro" id="IPR013325">
    <property type="entry name" value="RNA_pol_sigma_r2"/>
</dbReference>
<dbReference type="Gene3D" id="1.10.10.10">
    <property type="entry name" value="Winged helix-like DNA-binding domain superfamily/Winged helix DNA-binding domain"/>
    <property type="match status" value="1"/>
</dbReference>
<dbReference type="SUPFAM" id="SSF54427">
    <property type="entry name" value="NTF2-like"/>
    <property type="match status" value="1"/>
</dbReference>